<evidence type="ECO:0000313" key="4">
    <source>
        <dbReference type="EMBL" id="EAR90082.2"/>
    </source>
</evidence>
<name>Q22XT9_TETTS</name>
<feature type="transmembrane region" description="Helical" evidence="2">
    <location>
        <begin position="388"/>
        <end position="406"/>
    </location>
</feature>
<dbReference type="Proteomes" id="UP000009168">
    <property type="component" value="Unassembled WGS sequence"/>
</dbReference>
<dbReference type="GO" id="GO:0005249">
    <property type="term" value="F:voltage-gated potassium channel activity"/>
    <property type="evidence" value="ECO:0007669"/>
    <property type="project" value="TreeGrafter"/>
</dbReference>
<dbReference type="GO" id="GO:0003254">
    <property type="term" value="P:regulation of membrane depolarization"/>
    <property type="evidence" value="ECO:0007669"/>
    <property type="project" value="TreeGrafter"/>
</dbReference>
<feature type="domain" description="Cyclic nucleotide-binding" evidence="3">
    <location>
        <begin position="558"/>
        <end position="627"/>
    </location>
</feature>
<protein>
    <submittedName>
        <fullName evidence="4">Cation channel family protein</fullName>
    </submittedName>
</protein>
<dbReference type="Pfam" id="PF00027">
    <property type="entry name" value="cNMP_binding"/>
    <property type="match status" value="1"/>
</dbReference>
<keyword evidence="5" id="KW-1185">Reference proteome</keyword>
<dbReference type="RefSeq" id="XP_001010327.2">
    <property type="nucleotide sequence ID" value="XM_001010327.2"/>
</dbReference>
<gene>
    <name evidence="4" type="ORF">TTHERM_01005070</name>
</gene>
<evidence type="ECO:0000313" key="5">
    <source>
        <dbReference type="Proteomes" id="UP000009168"/>
    </source>
</evidence>
<dbReference type="Gene3D" id="2.60.120.10">
    <property type="entry name" value="Jelly Rolls"/>
    <property type="match status" value="1"/>
</dbReference>
<dbReference type="Gene3D" id="1.10.287.630">
    <property type="entry name" value="Helix hairpin bin"/>
    <property type="match status" value="1"/>
</dbReference>
<sequence>MSKNILQKYKSTVSNGGRNVARQDSSKISIMQQNLSPVYNSLDFNKIGNTNSNSNRPSLKSDFRNSTIKKPTNLLPIDSVRYEGDVDADGDVQSQVIKSNNIREGFLKVKLKGIIQRMAKYTTSRMYKNLTFQQLKMIDDKAYDSIEYLGQKSGFIRKSNNSQQRVFRKQNCLISFIKKLDQQIPVLQPKHRLKTISDLLSLFAVVYIFFIISITISFHETIDYIVPSMSIYLCIIFLFLNVIVTLNTGYQKLGNTFQDRQHIFQSYCKNNLFTDLIGFISILILLIIDKNGNKFSQNYPDLYSFVKLIFFIPFSIKFKDFGQLIQKLEEKIMFKQKMQHIVQIVRLFSLIIMINHILACIWIFNAQIKNNENINWITSKNVQNETWIYQYVMSFYFCTVTMTTVGYGDITAKNFSEYILSILMMLTSSGVFGFSLNQIGTIFTDFYSQDKERKKKLNIINLHMEKKNVNQNLRSQIREYLEYVWQENDEKFQNDSASIISQLNEDLKKELYLHQNRRIINYLEQHFTNEFIQKAILLIQEQKCKPQQKIQTSSDDLSLYLIEKGQVEMYITPNTNQYTTKSIQILQEGQMFGISEFYTGECRDIFAKAIGFVNLIKISRNDFIKSLQEFPRDMEMFNYLKDRRIFNKDFAKIGETCISCDSNEHVVTNCNYLHFVPYRSKVITRHNFELPFDNKRKKSWNQGQIVEKKRRGYKTTREIVQLDDQRYELFAYEFFGMLDDYEQKFLCYNFNYNYTSPYLAFSDDDEDEEEGEVQNGSALLHSGNNINHQINYQTSCLKERSNSFVTNHNNHSSTPINNQQFYTQRLSTFEKVPSINGDTAVNTPPILTTNLNGKSSTNISTNPPQINLSQSRNLDQSPINRRKSMLKQLTPLIVTTQATNFENFIQLTEQKPQRVIYTRNSKKIKTSQQIQQAVNSPVKESNFHNPQQIYQNNSKEINKTSDSLDHQKSIEVQRQLSHTNDHHFNSQNSLKHQVSNQQISNQLMQFQRSIMQNLKTIIRTSNVQNTITKTNVTEEQNHHFGMIQIFQSFDKQKDFQVYYPLNNLSFILYNLKNKKQLTRNQYLTLIQNASKSKNQITSYNSLLKAKIEVINGSKKEQTMKKAFTLKHLSFHSNLQNTASFDNYSQIKEIQNSQKNQSNNNNNSNLNFNSNINLNSNNNISNYKKSVYSNKHIPLPDQPIQVPDMLIPIWSSERQIQTARSPTIRSKINGQDLILNKTELSISDTDYIRNMSLQSPNVQEEVNENSQTNMKILVKNFNTVKNSEYFIKE</sequence>
<accession>Q22XT9</accession>
<dbReference type="HOGENOM" id="CLU_271760_0_0_1"/>
<dbReference type="InterPro" id="IPR000595">
    <property type="entry name" value="cNMP-bd_dom"/>
</dbReference>
<evidence type="ECO:0000259" key="3">
    <source>
        <dbReference type="PROSITE" id="PS50042"/>
    </source>
</evidence>
<evidence type="ECO:0000256" key="2">
    <source>
        <dbReference type="SAM" id="Phobius"/>
    </source>
</evidence>
<keyword evidence="2" id="KW-0812">Transmembrane</keyword>
<reference evidence="5" key="1">
    <citation type="journal article" date="2006" name="PLoS Biol.">
        <title>Macronuclear genome sequence of the ciliate Tetrahymena thermophila, a model eukaryote.</title>
        <authorList>
            <person name="Eisen J.A."/>
            <person name="Coyne R.S."/>
            <person name="Wu M."/>
            <person name="Wu D."/>
            <person name="Thiagarajan M."/>
            <person name="Wortman J.R."/>
            <person name="Badger J.H."/>
            <person name="Ren Q."/>
            <person name="Amedeo P."/>
            <person name="Jones K.M."/>
            <person name="Tallon L.J."/>
            <person name="Delcher A.L."/>
            <person name="Salzberg S.L."/>
            <person name="Silva J.C."/>
            <person name="Haas B.J."/>
            <person name="Majoros W.H."/>
            <person name="Farzad M."/>
            <person name="Carlton J.M."/>
            <person name="Smith R.K. Jr."/>
            <person name="Garg J."/>
            <person name="Pearlman R.E."/>
            <person name="Karrer K.M."/>
            <person name="Sun L."/>
            <person name="Manning G."/>
            <person name="Elde N.C."/>
            <person name="Turkewitz A.P."/>
            <person name="Asai D.J."/>
            <person name="Wilkes D.E."/>
            <person name="Wang Y."/>
            <person name="Cai H."/>
            <person name="Collins K."/>
            <person name="Stewart B.A."/>
            <person name="Lee S.R."/>
            <person name="Wilamowska K."/>
            <person name="Weinberg Z."/>
            <person name="Ruzzo W.L."/>
            <person name="Wloga D."/>
            <person name="Gaertig J."/>
            <person name="Frankel J."/>
            <person name="Tsao C.-C."/>
            <person name="Gorovsky M.A."/>
            <person name="Keeling P.J."/>
            <person name="Waller R.F."/>
            <person name="Patron N.J."/>
            <person name="Cherry J.M."/>
            <person name="Stover N.A."/>
            <person name="Krieger C.J."/>
            <person name="del Toro C."/>
            <person name="Ryder H.F."/>
            <person name="Williamson S.C."/>
            <person name="Barbeau R.A."/>
            <person name="Hamilton E.P."/>
            <person name="Orias E."/>
        </authorList>
    </citation>
    <scope>NUCLEOTIDE SEQUENCE [LARGE SCALE GENOMIC DNA]</scope>
    <source>
        <strain evidence="5">SB210</strain>
    </source>
</reference>
<dbReference type="eggNOG" id="KOG0500">
    <property type="taxonomic scope" value="Eukaryota"/>
</dbReference>
<dbReference type="SUPFAM" id="SSF51206">
    <property type="entry name" value="cAMP-binding domain-like"/>
    <property type="match status" value="1"/>
</dbReference>
<dbReference type="InterPro" id="IPR013099">
    <property type="entry name" value="K_chnl_dom"/>
</dbReference>
<dbReference type="PANTHER" id="PTHR45689">
    <property type="entry name" value="I[[H]] CHANNEL, ISOFORM E"/>
    <property type="match status" value="1"/>
</dbReference>
<evidence type="ECO:0000256" key="1">
    <source>
        <dbReference type="SAM" id="MobiDB-lite"/>
    </source>
</evidence>
<feature type="transmembrane region" description="Helical" evidence="2">
    <location>
        <begin position="230"/>
        <end position="250"/>
    </location>
</feature>
<dbReference type="InParanoid" id="Q22XT9"/>
<keyword evidence="2" id="KW-1133">Transmembrane helix</keyword>
<dbReference type="Pfam" id="PF07885">
    <property type="entry name" value="Ion_trans_2"/>
    <property type="match status" value="1"/>
</dbReference>
<proteinExistence type="predicted"/>
<feature type="region of interest" description="Disordered" evidence="1">
    <location>
        <begin position="851"/>
        <end position="871"/>
    </location>
</feature>
<dbReference type="InterPro" id="IPR014710">
    <property type="entry name" value="RmlC-like_jellyroll"/>
</dbReference>
<feature type="transmembrane region" description="Helical" evidence="2">
    <location>
        <begin position="347"/>
        <end position="368"/>
    </location>
</feature>
<dbReference type="PANTHER" id="PTHR45689:SF5">
    <property type="entry name" value="I[[H]] CHANNEL, ISOFORM E"/>
    <property type="match status" value="1"/>
</dbReference>
<dbReference type="Gene3D" id="1.10.287.70">
    <property type="match status" value="1"/>
</dbReference>
<feature type="transmembrane region" description="Helical" evidence="2">
    <location>
        <begin position="271"/>
        <end position="288"/>
    </location>
</feature>
<dbReference type="EMBL" id="GG662802">
    <property type="protein sequence ID" value="EAR90082.2"/>
    <property type="molecule type" value="Genomic_DNA"/>
</dbReference>
<dbReference type="GO" id="GO:0098855">
    <property type="term" value="C:HCN channel complex"/>
    <property type="evidence" value="ECO:0007669"/>
    <property type="project" value="TreeGrafter"/>
</dbReference>
<feature type="transmembrane region" description="Helical" evidence="2">
    <location>
        <begin position="308"/>
        <end position="326"/>
    </location>
</feature>
<feature type="compositionally biased region" description="Low complexity" evidence="1">
    <location>
        <begin position="1151"/>
        <end position="1170"/>
    </location>
</feature>
<feature type="transmembrane region" description="Helical" evidence="2">
    <location>
        <begin position="418"/>
        <end position="436"/>
    </location>
</feature>
<feature type="transmembrane region" description="Helical" evidence="2">
    <location>
        <begin position="199"/>
        <end position="218"/>
    </location>
</feature>
<dbReference type="InterPro" id="IPR018490">
    <property type="entry name" value="cNMP-bd_dom_sf"/>
</dbReference>
<keyword evidence="2" id="KW-0472">Membrane</keyword>
<dbReference type="KEGG" id="tet:TTHERM_01005070"/>
<dbReference type="GeneID" id="7834278"/>
<dbReference type="SUPFAM" id="SSF81324">
    <property type="entry name" value="Voltage-gated potassium channels"/>
    <property type="match status" value="1"/>
</dbReference>
<organism evidence="4 5">
    <name type="scientific">Tetrahymena thermophila (strain SB210)</name>
    <dbReference type="NCBI Taxonomy" id="312017"/>
    <lineage>
        <taxon>Eukaryota</taxon>
        <taxon>Sar</taxon>
        <taxon>Alveolata</taxon>
        <taxon>Ciliophora</taxon>
        <taxon>Intramacronucleata</taxon>
        <taxon>Oligohymenophorea</taxon>
        <taxon>Hymenostomatida</taxon>
        <taxon>Tetrahymenina</taxon>
        <taxon>Tetrahymenidae</taxon>
        <taxon>Tetrahymena</taxon>
    </lineage>
</organism>
<dbReference type="GO" id="GO:0035725">
    <property type="term" value="P:sodium ion transmembrane transport"/>
    <property type="evidence" value="ECO:0007669"/>
    <property type="project" value="TreeGrafter"/>
</dbReference>
<dbReference type="PROSITE" id="PS50042">
    <property type="entry name" value="CNMP_BINDING_3"/>
    <property type="match status" value="1"/>
</dbReference>
<dbReference type="OrthoDB" id="421226at2759"/>
<dbReference type="InterPro" id="IPR051413">
    <property type="entry name" value="K/Na_HCN_channel"/>
</dbReference>
<feature type="region of interest" description="Disordered" evidence="1">
    <location>
        <begin position="1150"/>
        <end position="1170"/>
    </location>
</feature>
<dbReference type="CDD" id="cd00038">
    <property type="entry name" value="CAP_ED"/>
    <property type="match status" value="1"/>
</dbReference>